<evidence type="ECO:0000259" key="6">
    <source>
        <dbReference type="Pfam" id="PF03668"/>
    </source>
</evidence>
<keyword evidence="3 4" id="KW-0342">GTP-binding</keyword>
<dbReference type="InterPro" id="IPR053930">
    <property type="entry name" value="RapZ-like_N"/>
</dbReference>
<evidence type="ECO:0000256" key="4">
    <source>
        <dbReference type="HAMAP-Rule" id="MF_00636"/>
    </source>
</evidence>
<dbReference type="InterPro" id="IPR005337">
    <property type="entry name" value="RapZ-like"/>
</dbReference>
<dbReference type="HAMAP" id="MF_00636">
    <property type="entry name" value="RapZ_like"/>
    <property type="match status" value="1"/>
</dbReference>
<organism evidence="9 11">
    <name type="scientific">Xiamenia xianingshaonis</name>
    <dbReference type="NCBI Taxonomy" id="2682776"/>
    <lineage>
        <taxon>Bacteria</taxon>
        <taxon>Bacillati</taxon>
        <taxon>Actinomycetota</taxon>
        <taxon>Coriobacteriia</taxon>
        <taxon>Eggerthellales</taxon>
        <taxon>Eggerthellaceae</taxon>
        <taxon>Xiamenia</taxon>
    </lineage>
</organism>
<evidence type="ECO:0000256" key="3">
    <source>
        <dbReference type="ARBA" id="ARBA00023134"/>
    </source>
</evidence>
<dbReference type="PIRSF" id="PIRSF005052">
    <property type="entry name" value="P-loopkin"/>
    <property type="match status" value="1"/>
</dbReference>
<reference evidence="9" key="2">
    <citation type="submission" date="2021-04" db="EMBL/GenBank/DDBJ databases">
        <title>Novel species in family Eggerthellaceae.</title>
        <authorList>
            <person name="Zhang G."/>
        </authorList>
    </citation>
    <scope>NUCLEOTIDE SEQUENCE</scope>
    <source>
        <strain evidence="9">Zg-886</strain>
    </source>
</reference>
<evidence type="ECO:0000313" key="10">
    <source>
        <dbReference type="Proteomes" id="UP000636394"/>
    </source>
</evidence>
<keyword evidence="2 4" id="KW-0067">ATP-binding</keyword>
<feature type="binding site" evidence="4">
    <location>
        <begin position="25"/>
        <end position="32"/>
    </location>
    <ligand>
        <name>ATP</name>
        <dbReference type="ChEBI" id="CHEBI:30616"/>
    </ligand>
</feature>
<reference evidence="8 10" key="1">
    <citation type="submission" date="2019-11" db="EMBL/GenBank/DDBJ databases">
        <title>Eggerthellaceae novel genus isolated from the rectal contents of marmort.</title>
        <authorList>
            <person name="Zhang G."/>
        </authorList>
    </citation>
    <scope>NUCLEOTIDE SEQUENCE [LARGE SCALE GENOMIC DNA]</scope>
    <source>
        <strain evidence="10">zg-886</strain>
        <strain evidence="8">Zg-886</strain>
    </source>
</reference>
<name>A0A9E6SUX5_9ACTN</name>
<dbReference type="Pfam" id="PF22740">
    <property type="entry name" value="PapZ_C"/>
    <property type="match status" value="1"/>
</dbReference>
<dbReference type="NCBIfam" id="NF003828">
    <property type="entry name" value="PRK05416.1"/>
    <property type="match status" value="1"/>
</dbReference>
<evidence type="ECO:0000313" key="9">
    <source>
        <dbReference type="EMBL" id="QTU84981.1"/>
    </source>
</evidence>
<feature type="domain" description="RapZ-like N-terminal" evidence="6">
    <location>
        <begin position="19"/>
        <end position="174"/>
    </location>
</feature>
<dbReference type="InterPro" id="IPR053931">
    <property type="entry name" value="RapZ_C"/>
</dbReference>
<sequence>MTHHTQDQTAEGGLNPMPELVVLTGMSGAGRTEAMHVFEDLGYFCVDNLPVNLIDDLLALDGFPGQSEGQRRIAVVVDARNMGFFRDVGDEIAHFEEVGLTYRIIFLDASDEKLVARYKASRRRHPLCGDGASVIQGIERERDMLCQLRDNADHVIDTTDMLPQELRREVQGLFDDREGRRELSVTVYSFGFKHGAPVDADLVMDVRFLPNPYYDPKLRSYTGLDAPVRDYVLYRPETEEFLKRWRALLDCVMPGYVAEGKQQLAIGVGCTGGQHRSVALAEATGDYLKSRGYRVSTAHRDLKLAEGSDGRLVADDEAEREGAEGARGAGAPTKAEG</sequence>
<evidence type="ECO:0000256" key="1">
    <source>
        <dbReference type="ARBA" id="ARBA00022741"/>
    </source>
</evidence>
<dbReference type="Gene3D" id="3.40.50.300">
    <property type="entry name" value="P-loop containing nucleotide triphosphate hydrolases"/>
    <property type="match status" value="1"/>
</dbReference>
<evidence type="ECO:0000256" key="5">
    <source>
        <dbReference type="SAM" id="MobiDB-lite"/>
    </source>
</evidence>
<dbReference type="Pfam" id="PF03668">
    <property type="entry name" value="RapZ-like_N"/>
    <property type="match status" value="1"/>
</dbReference>
<keyword evidence="1 4" id="KW-0547">Nucleotide-binding</keyword>
<dbReference type="InterPro" id="IPR027417">
    <property type="entry name" value="P-loop_NTPase"/>
</dbReference>
<feature type="domain" description="RapZ C-terminal" evidence="7">
    <location>
        <begin position="184"/>
        <end position="303"/>
    </location>
</feature>
<dbReference type="PANTHER" id="PTHR30448">
    <property type="entry name" value="RNASE ADAPTER PROTEIN RAPZ"/>
    <property type="match status" value="1"/>
</dbReference>
<protein>
    <submittedName>
        <fullName evidence="9">RNase adapter RapZ</fullName>
    </submittedName>
</protein>
<dbReference type="SUPFAM" id="SSF52540">
    <property type="entry name" value="P-loop containing nucleoside triphosphate hydrolases"/>
    <property type="match status" value="1"/>
</dbReference>
<feature type="compositionally biased region" description="Basic and acidic residues" evidence="5">
    <location>
        <begin position="306"/>
        <end position="324"/>
    </location>
</feature>
<evidence type="ECO:0000259" key="7">
    <source>
        <dbReference type="Pfam" id="PF22740"/>
    </source>
</evidence>
<evidence type="ECO:0000256" key="2">
    <source>
        <dbReference type="ARBA" id="ARBA00022840"/>
    </source>
</evidence>
<feature type="region of interest" description="Disordered" evidence="5">
    <location>
        <begin position="306"/>
        <end position="337"/>
    </location>
</feature>
<dbReference type="Proteomes" id="UP000636394">
    <property type="component" value="Unassembled WGS sequence"/>
</dbReference>
<dbReference type="AlphaFoldDB" id="A0A9E6SUX5"/>
<dbReference type="PANTHER" id="PTHR30448:SF0">
    <property type="entry name" value="RNASE ADAPTER PROTEIN RAPZ"/>
    <property type="match status" value="1"/>
</dbReference>
<feature type="binding site" evidence="4">
    <location>
        <begin position="78"/>
        <end position="81"/>
    </location>
    <ligand>
        <name>GTP</name>
        <dbReference type="ChEBI" id="CHEBI:37565"/>
    </ligand>
</feature>
<gene>
    <name evidence="9" type="primary">rapZ</name>
    <name evidence="8" type="ORF">GMI68_07310</name>
    <name evidence="9" type="ORF">J7S26_03480</name>
</gene>
<dbReference type="RefSeq" id="WP_166339871.1">
    <property type="nucleotide sequence ID" value="NZ_CP072829.1"/>
</dbReference>
<keyword evidence="10" id="KW-1185">Reference proteome</keyword>
<proteinExistence type="inferred from homology"/>
<accession>A0A9E6SUX5</accession>
<dbReference type="Proteomes" id="UP000671910">
    <property type="component" value="Chromosome"/>
</dbReference>
<dbReference type="GO" id="GO:0005525">
    <property type="term" value="F:GTP binding"/>
    <property type="evidence" value="ECO:0007669"/>
    <property type="project" value="UniProtKB-UniRule"/>
</dbReference>
<dbReference type="EMBL" id="WPCR01000008">
    <property type="protein sequence ID" value="NHM14570.1"/>
    <property type="molecule type" value="Genomic_DNA"/>
</dbReference>
<dbReference type="EMBL" id="CP072829">
    <property type="protein sequence ID" value="QTU84981.1"/>
    <property type="molecule type" value="Genomic_DNA"/>
</dbReference>
<dbReference type="KEGG" id="ebz:J7S26_03480"/>
<evidence type="ECO:0000313" key="11">
    <source>
        <dbReference type="Proteomes" id="UP000671910"/>
    </source>
</evidence>
<dbReference type="GO" id="GO:0005524">
    <property type="term" value="F:ATP binding"/>
    <property type="evidence" value="ECO:0007669"/>
    <property type="project" value="UniProtKB-UniRule"/>
</dbReference>
<evidence type="ECO:0000313" key="8">
    <source>
        <dbReference type="EMBL" id="NHM14570.1"/>
    </source>
</evidence>